<evidence type="ECO:0000256" key="7">
    <source>
        <dbReference type="ARBA" id="ARBA00023136"/>
    </source>
</evidence>
<dbReference type="AlphaFoldDB" id="A0AAV7YVW2"/>
<evidence type="ECO:0000256" key="4">
    <source>
        <dbReference type="ARBA" id="ARBA00022448"/>
    </source>
</evidence>
<evidence type="ECO:0000256" key="8">
    <source>
        <dbReference type="ARBA" id="ARBA00031345"/>
    </source>
</evidence>
<keyword evidence="7" id="KW-0472">Membrane</keyword>
<accession>A0AAV7YVW2</accession>
<keyword evidence="4" id="KW-0813">Transport</keyword>
<dbReference type="GO" id="GO:0017119">
    <property type="term" value="C:Golgi transport complex"/>
    <property type="evidence" value="ECO:0007669"/>
    <property type="project" value="InterPro"/>
</dbReference>
<name>A0AAV7YVW2_9EUKA</name>
<organism evidence="9 10">
    <name type="scientific">Anaeramoeba flamelloides</name>
    <dbReference type="NCBI Taxonomy" id="1746091"/>
    <lineage>
        <taxon>Eukaryota</taxon>
        <taxon>Metamonada</taxon>
        <taxon>Anaeramoebidae</taxon>
        <taxon>Anaeramoeba</taxon>
    </lineage>
</organism>
<dbReference type="PANTHER" id="PTHR21443:SF0">
    <property type="entry name" value="CONSERVED OLIGOMERIC GOLGI COMPLEX SUBUNIT 7"/>
    <property type="match status" value="1"/>
</dbReference>
<proteinExistence type="inferred from homology"/>
<evidence type="ECO:0000313" key="10">
    <source>
        <dbReference type="Proteomes" id="UP001146793"/>
    </source>
</evidence>
<evidence type="ECO:0000313" key="9">
    <source>
        <dbReference type="EMBL" id="KAJ3432951.1"/>
    </source>
</evidence>
<dbReference type="EMBL" id="JANTQA010000047">
    <property type="protein sequence ID" value="KAJ3432951.1"/>
    <property type="molecule type" value="Genomic_DNA"/>
</dbReference>
<dbReference type="PANTHER" id="PTHR21443">
    <property type="entry name" value="CONSERVED OLIGOMERIC GOLGI COMPLEX COMPONENT 7"/>
    <property type="match status" value="1"/>
</dbReference>
<dbReference type="GO" id="GO:0007030">
    <property type="term" value="P:Golgi organization"/>
    <property type="evidence" value="ECO:0007669"/>
    <property type="project" value="TreeGrafter"/>
</dbReference>
<sequence>MTNFTSLYDQKTDIKKWVNEILKKKVLTSQETSRNFLSEIEDYENNLPNLINECYQEHQKVNSKIDQVDQRLSQNIPQIIVDSSEIQQNTEVFQEKMNLISHQLTQTEKRTNKSFGSVYELNRLLKRINECEEHLQRVDKISKLQLELESILETNNFLAIAAKLSELKSYLSGTLSNINQFAQLDRDCDQKINKVLSTVNPLLVQSISNSNTEIERKIIEEKITIPRTKGLEISEIIDQIENSISVFFQILEESVDRCLRFTNGFGIESLIFTLEKVFVQFVNSLSSTVEFLRIKVGLEKKLFLEKSNKKNLTSGSRNINQKRKNSHSWDNCGEALRLAKLFNKFHKRMKQFESILTKKISQKNDELFGKTEITDPLSIALINFDEKKYSIINFFNRTKNSSMSILHKSIDLSNELYLFANNFVFDILFINIQFNLSFIRNLPNWSKMKDTNNLVSLPTFSFDPLHYISEVGDHILNIPKLLQSFLTQGEENEKNNEMEYISIYLNQISKQTMGLYVEEILSISFLSQLGSNQLDADITYLINIFNYLMVPIEKEILIIHELIKLTQNNYSNESNKILTRENNLNNTQTLISKIKKIKKY</sequence>
<comment type="similarity">
    <text evidence="2">Belongs to the COG7 family.</text>
</comment>
<evidence type="ECO:0000256" key="5">
    <source>
        <dbReference type="ARBA" id="ARBA00022927"/>
    </source>
</evidence>
<evidence type="ECO:0000256" key="2">
    <source>
        <dbReference type="ARBA" id="ARBA00005831"/>
    </source>
</evidence>
<evidence type="ECO:0000256" key="3">
    <source>
        <dbReference type="ARBA" id="ARBA00020984"/>
    </source>
</evidence>
<keyword evidence="6" id="KW-0333">Golgi apparatus</keyword>
<gene>
    <name evidence="9" type="ORF">M0812_21897</name>
</gene>
<reference evidence="9" key="1">
    <citation type="submission" date="2022-08" db="EMBL/GenBank/DDBJ databases">
        <title>Novel sulphate-reducing endosymbionts in the free-living metamonad Anaeramoeba.</title>
        <authorList>
            <person name="Jerlstrom-Hultqvist J."/>
            <person name="Cepicka I."/>
            <person name="Gallot-Lavallee L."/>
            <person name="Salas-Leiva D."/>
            <person name="Curtis B.A."/>
            <person name="Zahonova K."/>
            <person name="Pipaliya S."/>
            <person name="Dacks J."/>
            <person name="Roger A.J."/>
        </authorList>
    </citation>
    <scope>NUCLEOTIDE SEQUENCE</scope>
    <source>
        <strain evidence="9">Busselton2</strain>
    </source>
</reference>
<protein>
    <recommendedName>
        <fullName evidence="3">Conserved oligomeric Golgi complex subunit 7</fullName>
    </recommendedName>
    <alternativeName>
        <fullName evidence="8">Component of oligomeric Golgi complex 7</fullName>
    </alternativeName>
</protein>
<dbReference type="GO" id="GO:0000139">
    <property type="term" value="C:Golgi membrane"/>
    <property type="evidence" value="ECO:0007669"/>
    <property type="project" value="UniProtKB-SubCell"/>
</dbReference>
<comment type="caution">
    <text evidence="9">The sequence shown here is derived from an EMBL/GenBank/DDBJ whole genome shotgun (WGS) entry which is preliminary data.</text>
</comment>
<evidence type="ECO:0000256" key="1">
    <source>
        <dbReference type="ARBA" id="ARBA00004395"/>
    </source>
</evidence>
<dbReference type="Proteomes" id="UP001146793">
    <property type="component" value="Unassembled WGS sequence"/>
</dbReference>
<dbReference type="InterPro" id="IPR019335">
    <property type="entry name" value="COG7"/>
</dbReference>
<evidence type="ECO:0000256" key="6">
    <source>
        <dbReference type="ARBA" id="ARBA00023034"/>
    </source>
</evidence>
<keyword evidence="5" id="KW-0653">Protein transport</keyword>
<dbReference type="GO" id="GO:0006890">
    <property type="term" value="P:retrograde vesicle-mediated transport, Golgi to endoplasmic reticulum"/>
    <property type="evidence" value="ECO:0007669"/>
    <property type="project" value="TreeGrafter"/>
</dbReference>
<comment type="subcellular location">
    <subcellularLocation>
        <location evidence="1">Golgi apparatus membrane</location>
        <topology evidence="1">Peripheral membrane protein</topology>
    </subcellularLocation>
</comment>
<dbReference type="GO" id="GO:0006886">
    <property type="term" value="P:intracellular protein transport"/>
    <property type="evidence" value="ECO:0007669"/>
    <property type="project" value="InterPro"/>
</dbReference>
<dbReference type="Pfam" id="PF10191">
    <property type="entry name" value="COG7"/>
    <property type="match status" value="1"/>
</dbReference>